<keyword evidence="2" id="KW-0808">Transferase</keyword>
<gene>
    <name evidence="2" type="ORF">HWA77_08125</name>
</gene>
<dbReference type="Pfam" id="PF13439">
    <property type="entry name" value="Glyco_transf_4"/>
    <property type="match status" value="1"/>
</dbReference>
<dbReference type="CDD" id="cd03801">
    <property type="entry name" value="GT4_PimA-like"/>
    <property type="match status" value="1"/>
</dbReference>
<dbReference type="PANTHER" id="PTHR12526">
    <property type="entry name" value="GLYCOSYLTRANSFERASE"/>
    <property type="match status" value="1"/>
</dbReference>
<dbReference type="Pfam" id="PF13692">
    <property type="entry name" value="Glyco_trans_1_4"/>
    <property type="match status" value="1"/>
</dbReference>
<dbReference type="Gene3D" id="3.40.50.2000">
    <property type="entry name" value="Glycogen Phosphorylase B"/>
    <property type="match status" value="2"/>
</dbReference>
<dbReference type="Proteomes" id="UP000533429">
    <property type="component" value="Unassembled WGS sequence"/>
</dbReference>
<feature type="domain" description="Glycosyltransferase subfamily 4-like N-terminal" evidence="1">
    <location>
        <begin position="13"/>
        <end position="144"/>
    </location>
</feature>
<feature type="non-terminal residue" evidence="2">
    <location>
        <position position="1"/>
    </location>
</feature>
<proteinExistence type="predicted"/>
<evidence type="ECO:0000313" key="2">
    <source>
        <dbReference type="EMBL" id="NVP00171.1"/>
    </source>
</evidence>
<reference evidence="2 3" key="1">
    <citation type="submission" date="2020-06" db="EMBL/GenBank/DDBJ databases">
        <title>Photobacterium damselae subsp. damselae comparative genomics.</title>
        <authorList>
            <person name="Osorio C.R."/>
        </authorList>
    </citation>
    <scope>NUCLEOTIDE SEQUENCE [LARGE SCALE GENOMIC DNA]</scope>
    <source>
        <strain evidence="2 3">TW250/03</strain>
    </source>
</reference>
<accession>A0A850QYY0</accession>
<dbReference type="InterPro" id="IPR028098">
    <property type="entry name" value="Glyco_trans_4-like_N"/>
</dbReference>
<organism evidence="2 3">
    <name type="scientific">Photobacterium damselae subsp. damselae</name>
    <name type="common">Listonella damsela</name>
    <dbReference type="NCBI Taxonomy" id="85581"/>
    <lineage>
        <taxon>Bacteria</taxon>
        <taxon>Pseudomonadati</taxon>
        <taxon>Pseudomonadota</taxon>
        <taxon>Gammaproteobacteria</taxon>
        <taxon>Vibrionales</taxon>
        <taxon>Vibrionaceae</taxon>
        <taxon>Photobacterium</taxon>
    </lineage>
</organism>
<dbReference type="AlphaFoldDB" id="A0A850QYY0"/>
<protein>
    <submittedName>
        <fullName evidence="2">Glycosyltransferase family 4 protein</fullName>
    </submittedName>
</protein>
<dbReference type="EMBL" id="JABXOR010000509">
    <property type="protein sequence ID" value="NVP00171.1"/>
    <property type="molecule type" value="Genomic_DNA"/>
</dbReference>
<sequence length="326" mass="36997">SLMIYQVIDSRNFGGIESHILQLACLLHRYNYPVTIVFMRHYSPAHPLRQQAESAKIPVLTTAQLPNFYHLKQGDILHGHGYKASLFVRIYGLFSRAKVITTFHAGEIATGKVAFYEWLNRSSAFLSKNIVISQVIGQKISAKYDYWHNFISLPKLPSKLAKPNKIMNVAFVGRLEKVKGFDRFCVMANALPQYQFHVFGDGSLHKLIPEHIHDHGMVSAMDGYWSQLDVLLIPSRAEGLPMAAIEAMANQVIVIATNVGDLAKLLAPEFLVPNSNWQQLSILLNSLNKLSPSEWKKICDDNYYKIQRDYSEQQAIKQLKLTYGFC</sequence>
<dbReference type="SUPFAM" id="SSF53756">
    <property type="entry name" value="UDP-Glycosyltransferase/glycogen phosphorylase"/>
    <property type="match status" value="1"/>
</dbReference>
<evidence type="ECO:0000313" key="3">
    <source>
        <dbReference type="Proteomes" id="UP000533429"/>
    </source>
</evidence>
<name>A0A850QYY0_PHODD</name>
<comment type="caution">
    <text evidence="2">The sequence shown here is derived from an EMBL/GenBank/DDBJ whole genome shotgun (WGS) entry which is preliminary data.</text>
</comment>
<dbReference type="GO" id="GO:0016757">
    <property type="term" value="F:glycosyltransferase activity"/>
    <property type="evidence" value="ECO:0007669"/>
    <property type="project" value="UniProtKB-ARBA"/>
</dbReference>
<evidence type="ECO:0000259" key="1">
    <source>
        <dbReference type="Pfam" id="PF13439"/>
    </source>
</evidence>